<keyword evidence="3" id="KW-0238">DNA-binding</keyword>
<dbReference type="PROSITE" id="PS51898">
    <property type="entry name" value="TYR_RECOMBINASE"/>
    <property type="match status" value="1"/>
</dbReference>
<organism evidence="6 7">
    <name type="scientific">Marinobacter segnicrescens</name>
    <dbReference type="NCBI Taxonomy" id="430453"/>
    <lineage>
        <taxon>Bacteria</taxon>
        <taxon>Pseudomonadati</taxon>
        <taxon>Pseudomonadota</taxon>
        <taxon>Gammaproteobacteria</taxon>
        <taxon>Pseudomonadales</taxon>
        <taxon>Marinobacteraceae</taxon>
        <taxon>Marinobacter</taxon>
    </lineage>
</organism>
<evidence type="ECO:0000313" key="6">
    <source>
        <dbReference type="EMBL" id="SET80592.1"/>
    </source>
</evidence>
<accession>A0A1I0HA10</accession>
<feature type="domain" description="Tyr recombinase" evidence="5">
    <location>
        <begin position="192"/>
        <end position="368"/>
    </location>
</feature>
<dbReference type="InterPro" id="IPR002104">
    <property type="entry name" value="Integrase_catalytic"/>
</dbReference>
<dbReference type="GO" id="GO:0015074">
    <property type="term" value="P:DNA integration"/>
    <property type="evidence" value="ECO:0007669"/>
    <property type="project" value="UniProtKB-KW"/>
</dbReference>
<dbReference type="Pfam" id="PF00589">
    <property type="entry name" value="Phage_integrase"/>
    <property type="match status" value="1"/>
</dbReference>
<dbReference type="GO" id="GO:0003677">
    <property type="term" value="F:DNA binding"/>
    <property type="evidence" value="ECO:0007669"/>
    <property type="project" value="UniProtKB-KW"/>
</dbReference>
<sequence>MKDLMRLDRLRAAQDSVAEGKKKPFDFYDTDIPTLFCRVGKTRLTFYCYIKRGKSQKLFSVDAYELTKQELNHMRRRARGISDQYETQSVEFYDTYKVDDYLEKVYKKVASKGVYGEIKRFPYSIRGKRINELYAHDLDIWKRERLQDGRTHETLRKQYYALHGMLQYASRKNHISQHHTSGVTFVIDKNATVAKIYTPQQMVRVQTVLKTCSLRDQTIILFTVLSGARPSETLKVRVKDIDFEQGQILIPASGTKTQVARYLELPPKLKEVIKDYLAKEWEQNPEGWLFFNSRTQDRLKTFRTVWGKIVDYADIKGMRFYDFRHTYCSYLIEHYPIHVVQKMMGHKQIETTAKYLHAFASRSKEASIKIEDILGFKDF</sequence>
<dbReference type="InterPro" id="IPR050090">
    <property type="entry name" value="Tyrosine_recombinase_XerCD"/>
</dbReference>
<dbReference type="CDD" id="cd00397">
    <property type="entry name" value="DNA_BRE_C"/>
    <property type="match status" value="1"/>
</dbReference>
<proteinExistence type="inferred from homology"/>
<dbReference type="SUPFAM" id="SSF56349">
    <property type="entry name" value="DNA breaking-rejoining enzymes"/>
    <property type="match status" value="1"/>
</dbReference>
<dbReference type="InterPro" id="IPR011010">
    <property type="entry name" value="DNA_brk_join_enz"/>
</dbReference>
<evidence type="ECO:0000313" key="7">
    <source>
        <dbReference type="Proteomes" id="UP000198762"/>
    </source>
</evidence>
<gene>
    <name evidence="6" type="ORF">SAMN04487962_1263</name>
</gene>
<keyword evidence="7" id="KW-1185">Reference proteome</keyword>
<dbReference type="Proteomes" id="UP000198762">
    <property type="component" value="Unassembled WGS sequence"/>
</dbReference>
<dbReference type="InterPro" id="IPR013762">
    <property type="entry name" value="Integrase-like_cat_sf"/>
</dbReference>
<dbReference type="AlphaFoldDB" id="A0A1I0HA10"/>
<keyword evidence="2" id="KW-0229">DNA integration</keyword>
<dbReference type="STRING" id="430453.SAMN04487962_1263"/>
<evidence type="ECO:0000256" key="1">
    <source>
        <dbReference type="ARBA" id="ARBA00008857"/>
    </source>
</evidence>
<dbReference type="PANTHER" id="PTHR30349">
    <property type="entry name" value="PHAGE INTEGRASE-RELATED"/>
    <property type="match status" value="1"/>
</dbReference>
<dbReference type="EMBL" id="FOHZ01000026">
    <property type="protein sequence ID" value="SET80592.1"/>
    <property type="molecule type" value="Genomic_DNA"/>
</dbReference>
<keyword evidence="4" id="KW-0233">DNA recombination</keyword>
<evidence type="ECO:0000256" key="4">
    <source>
        <dbReference type="ARBA" id="ARBA00023172"/>
    </source>
</evidence>
<comment type="similarity">
    <text evidence="1">Belongs to the 'phage' integrase family.</text>
</comment>
<evidence type="ECO:0000259" key="5">
    <source>
        <dbReference type="PROSITE" id="PS51898"/>
    </source>
</evidence>
<protein>
    <submittedName>
        <fullName evidence="6">Site-specific recombinase XerD</fullName>
    </submittedName>
</protein>
<dbReference type="RefSeq" id="WP_091854445.1">
    <property type="nucleotide sequence ID" value="NZ_FOHZ01000026.1"/>
</dbReference>
<dbReference type="PANTHER" id="PTHR30349:SF41">
    <property type="entry name" value="INTEGRASE_RECOMBINASE PROTEIN MJ0367-RELATED"/>
    <property type="match status" value="1"/>
</dbReference>
<evidence type="ECO:0000256" key="3">
    <source>
        <dbReference type="ARBA" id="ARBA00023125"/>
    </source>
</evidence>
<dbReference type="GO" id="GO:0006310">
    <property type="term" value="P:DNA recombination"/>
    <property type="evidence" value="ECO:0007669"/>
    <property type="project" value="UniProtKB-KW"/>
</dbReference>
<name>A0A1I0HA10_9GAMM</name>
<dbReference type="OrthoDB" id="9795573at2"/>
<evidence type="ECO:0000256" key="2">
    <source>
        <dbReference type="ARBA" id="ARBA00022908"/>
    </source>
</evidence>
<reference evidence="7" key="1">
    <citation type="submission" date="2016-10" db="EMBL/GenBank/DDBJ databases">
        <authorList>
            <person name="Varghese N."/>
            <person name="Submissions S."/>
        </authorList>
    </citation>
    <scope>NUCLEOTIDE SEQUENCE [LARGE SCALE GENOMIC DNA]</scope>
    <source>
        <strain evidence="7">CGMCC 1.6489</strain>
    </source>
</reference>
<dbReference type="Gene3D" id="1.10.443.10">
    <property type="entry name" value="Intergrase catalytic core"/>
    <property type="match status" value="1"/>
</dbReference>